<organism evidence="1 2">
    <name type="scientific">Chitinasiproducens palmae</name>
    <dbReference type="NCBI Taxonomy" id="1770053"/>
    <lineage>
        <taxon>Bacteria</taxon>
        <taxon>Pseudomonadati</taxon>
        <taxon>Pseudomonadota</taxon>
        <taxon>Betaproteobacteria</taxon>
        <taxon>Burkholderiales</taxon>
        <taxon>Burkholderiaceae</taxon>
        <taxon>Chitinasiproducens</taxon>
    </lineage>
</organism>
<sequence length="62" mass="7273">MIRHDTPDVHVRISPEGMRRQEAAPTAQVIDLEPQRIKRFLEAENERNRKAHAARLLQEAYL</sequence>
<gene>
    <name evidence="1" type="ORF">SAMN05216551_107175</name>
</gene>
<dbReference type="EMBL" id="FNLO01000007">
    <property type="protein sequence ID" value="SDV49239.1"/>
    <property type="molecule type" value="Genomic_DNA"/>
</dbReference>
<proteinExistence type="predicted"/>
<name>A0A1H2PQU8_9BURK</name>
<evidence type="ECO:0000313" key="1">
    <source>
        <dbReference type="EMBL" id="SDV49239.1"/>
    </source>
</evidence>
<dbReference type="Proteomes" id="UP000243719">
    <property type="component" value="Unassembled WGS sequence"/>
</dbReference>
<keyword evidence="2" id="KW-1185">Reference proteome</keyword>
<reference evidence="2" key="1">
    <citation type="submission" date="2016-09" db="EMBL/GenBank/DDBJ databases">
        <authorList>
            <person name="Varghese N."/>
            <person name="Submissions S."/>
        </authorList>
    </citation>
    <scope>NUCLEOTIDE SEQUENCE [LARGE SCALE GENOMIC DNA]</scope>
    <source>
        <strain evidence="2">JS23</strain>
    </source>
</reference>
<dbReference type="STRING" id="1770053.SAMN05216551_107175"/>
<dbReference type="RefSeq" id="WP_091909025.1">
    <property type="nucleotide sequence ID" value="NZ_FNLO01000007.1"/>
</dbReference>
<accession>A0A1H2PQU8</accession>
<dbReference type="AlphaFoldDB" id="A0A1H2PQU8"/>
<protein>
    <submittedName>
        <fullName evidence="1">Uncharacterized protein</fullName>
    </submittedName>
</protein>
<evidence type="ECO:0000313" key="2">
    <source>
        <dbReference type="Proteomes" id="UP000243719"/>
    </source>
</evidence>